<dbReference type="EMBL" id="BMSZ01000008">
    <property type="protein sequence ID" value="GGS55599.1"/>
    <property type="molecule type" value="Genomic_DNA"/>
</dbReference>
<protein>
    <recommendedName>
        <fullName evidence="2">NB-ARC domain-containing protein</fullName>
    </recommendedName>
</protein>
<dbReference type="InterPro" id="IPR027417">
    <property type="entry name" value="P-loop_NTPase"/>
</dbReference>
<dbReference type="Pfam" id="PF00931">
    <property type="entry name" value="NB-ARC"/>
    <property type="match status" value="1"/>
</dbReference>
<dbReference type="InterPro" id="IPR002182">
    <property type="entry name" value="NB-ARC"/>
</dbReference>
<gene>
    <name evidence="3" type="ORF">GCM10010253_32700</name>
</gene>
<dbReference type="Pfam" id="PF13374">
    <property type="entry name" value="TPR_10"/>
    <property type="match status" value="1"/>
</dbReference>
<reference evidence="4" key="1">
    <citation type="journal article" date="2019" name="Int. J. Syst. Evol. Microbiol.">
        <title>The Global Catalogue of Microorganisms (GCM) 10K type strain sequencing project: providing services to taxonomists for standard genome sequencing and annotation.</title>
        <authorList>
            <consortium name="The Broad Institute Genomics Platform"/>
            <consortium name="The Broad Institute Genome Sequencing Center for Infectious Disease"/>
            <person name="Wu L."/>
            <person name="Ma J."/>
        </authorList>
    </citation>
    <scope>NUCLEOTIDE SEQUENCE [LARGE SCALE GENOMIC DNA]</scope>
    <source>
        <strain evidence="4">JCM 4350</strain>
    </source>
</reference>
<dbReference type="RefSeq" id="WP_199888418.1">
    <property type="nucleotide sequence ID" value="NZ_BMSZ01000008.1"/>
</dbReference>
<proteinExistence type="predicted"/>
<accession>A0ABQ2T791</accession>
<evidence type="ECO:0000256" key="1">
    <source>
        <dbReference type="SAM" id="MobiDB-lite"/>
    </source>
</evidence>
<sequence>MTSWWPRKGRRTPDAPVVPGGEEHFLSAASVRVRAAGSGAGAGRDIAGNAFGPGSQVFDQRQYHLHASGESPPVRWPLRFGRVPALASAFQPRAGTRERIDATISAESPAALVLSGGGGVGKSQLAASYAAEAVREDTDLVLWIPASDVHQVIAAYAHAAALVHAPGTAGSRPDEDARAFLSWLATTSRTWLVVLDDVTDPADMEPWWPPHRDGTGRTLATTRLQDARLTGAARRRVDVDVYTPPEARGYLAGRLRADGCDHLLDEAADDLAQELGCLPLALGHAAAYLINQGTPCAVYLDRFRDSGRQLDQLLPPEGDTEGYGRRVAAGLLLSLDAAQRSEPSGLAEPALALVARLDPAGHPHAVWDAAPVLAFLTHFREGAHAKRRWWRRAAPSVPVTAEEAHAALRTLHRYGLISSDRRDGLRAVRCHALTGRAVRETVAEEYGISASIAAAWGLLSIWPDSDDASPEMGVVLRANTAALARHTGAGLWHPASLPLLDQAGRSLMGFHHAAESIAYHEWLIGRNERHLEADHKYTRAARDRLAFSYREMNRWQDANALMARNLAYAESAFGWEHPETLTAACFLAASLRMSGLHEDADPLEGRVLAVIERLGGTSNSDFRFARSLMAQCRALAGRPEDGVALGEELLAEYEQSLGRDHPEAVLTRELLARNYASTGRPEEAVAMQQQVVASHRRINGPEHPETVAARADLADLYRRVGRTDKALALQKEIVAIREVTFGPEHPFTLEARFAHAATLGQSGRVEDALARLAGVLTAQERVLGPAHAQATLTRVLAHEFRLKAADALGQDLVDEPDAPADD</sequence>
<dbReference type="Gene3D" id="1.25.40.10">
    <property type="entry name" value="Tetratricopeptide repeat domain"/>
    <property type="match status" value="2"/>
</dbReference>
<feature type="region of interest" description="Disordered" evidence="1">
    <location>
        <begin position="1"/>
        <end position="21"/>
    </location>
</feature>
<dbReference type="PANTHER" id="PTHR46082">
    <property type="entry name" value="ATP/GTP-BINDING PROTEIN-RELATED"/>
    <property type="match status" value="1"/>
</dbReference>
<keyword evidence="4" id="KW-1185">Reference proteome</keyword>
<feature type="domain" description="NB-ARC" evidence="2">
    <location>
        <begin position="98"/>
        <end position="226"/>
    </location>
</feature>
<dbReference type="Pfam" id="PF13424">
    <property type="entry name" value="TPR_12"/>
    <property type="match status" value="2"/>
</dbReference>
<dbReference type="SUPFAM" id="SSF52540">
    <property type="entry name" value="P-loop containing nucleoside triphosphate hydrolases"/>
    <property type="match status" value="1"/>
</dbReference>
<dbReference type="Gene3D" id="3.40.50.300">
    <property type="entry name" value="P-loop containing nucleotide triphosphate hydrolases"/>
    <property type="match status" value="1"/>
</dbReference>
<dbReference type="InterPro" id="IPR011990">
    <property type="entry name" value="TPR-like_helical_dom_sf"/>
</dbReference>
<comment type="caution">
    <text evidence="3">The sequence shown here is derived from an EMBL/GenBank/DDBJ whole genome shotgun (WGS) entry which is preliminary data.</text>
</comment>
<evidence type="ECO:0000259" key="2">
    <source>
        <dbReference type="Pfam" id="PF00931"/>
    </source>
</evidence>
<dbReference type="SUPFAM" id="SSF48452">
    <property type="entry name" value="TPR-like"/>
    <property type="match status" value="2"/>
</dbReference>
<dbReference type="Proteomes" id="UP000659767">
    <property type="component" value="Unassembled WGS sequence"/>
</dbReference>
<evidence type="ECO:0000313" key="4">
    <source>
        <dbReference type="Proteomes" id="UP000659767"/>
    </source>
</evidence>
<dbReference type="PANTHER" id="PTHR46082:SF6">
    <property type="entry name" value="AAA+ ATPASE DOMAIN-CONTAINING PROTEIN-RELATED"/>
    <property type="match status" value="1"/>
</dbReference>
<evidence type="ECO:0000313" key="3">
    <source>
        <dbReference type="EMBL" id="GGS55599.1"/>
    </source>
</evidence>
<name>A0ABQ2T791_STRBA</name>
<dbReference type="InterPro" id="IPR053137">
    <property type="entry name" value="NLR-like"/>
</dbReference>
<organism evidence="3 4">
    <name type="scientific">Streptomyces badius</name>
    <dbReference type="NCBI Taxonomy" id="1941"/>
    <lineage>
        <taxon>Bacteria</taxon>
        <taxon>Bacillati</taxon>
        <taxon>Actinomycetota</taxon>
        <taxon>Actinomycetes</taxon>
        <taxon>Kitasatosporales</taxon>
        <taxon>Streptomycetaceae</taxon>
        <taxon>Streptomyces</taxon>
    </lineage>
</organism>